<dbReference type="Pfam" id="PF07963">
    <property type="entry name" value="N_methyl"/>
    <property type="match status" value="1"/>
</dbReference>
<feature type="domain" description="DUF1559" evidence="3">
    <location>
        <begin position="36"/>
        <end position="81"/>
    </location>
</feature>
<dbReference type="EMBL" id="JACHGW010000001">
    <property type="protein sequence ID" value="MBB6048850.1"/>
    <property type="molecule type" value="Genomic_DNA"/>
</dbReference>
<accession>A0A7W9SM30</accession>
<dbReference type="PRINTS" id="PR00813">
    <property type="entry name" value="BCTERIALGSPG"/>
</dbReference>
<dbReference type="RefSeq" id="WP_184192473.1">
    <property type="nucleotide sequence ID" value="NZ_JACHGW010000001.1"/>
</dbReference>
<dbReference type="Pfam" id="PF07596">
    <property type="entry name" value="SBP_bac_10"/>
    <property type="match status" value="1"/>
</dbReference>
<keyword evidence="2" id="KW-0472">Membrane</keyword>
<gene>
    <name evidence="4" type="ORF">HNQ39_000612</name>
</gene>
<dbReference type="InterPro" id="IPR012902">
    <property type="entry name" value="N_methyl_site"/>
</dbReference>
<keyword evidence="5" id="KW-1185">Reference proteome</keyword>
<proteinExistence type="predicted"/>
<name>A0A7W9SM30_ARMRO</name>
<dbReference type="NCBIfam" id="TIGR02532">
    <property type="entry name" value="IV_pilin_GFxxxE"/>
    <property type="match status" value="1"/>
</dbReference>
<evidence type="ECO:0000313" key="4">
    <source>
        <dbReference type="EMBL" id="MBB6048850.1"/>
    </source>
</evidence>
<dbReference type="Proteomes" id="UP000520814">
    <property type="component" value="Unassembled WGS sequence"/>
</dbReference>
<feature type="transmembrane region" description="Helical" evidence="2">
    <location>
        <begin position="12"/>
        <end position="35"/>
    </location>
</feature>
<dbReference type="InterPro" id="IPR011453">
    <property type="entry name" value="DUF1559"/>
</dbReference>
<dbReference type="SUPFAM" id="SSF54523">
    <property type="entry name" value="Pili subunits"/>
    <property type="match status" value="1"/>
</dbReference>
<evidence type="ECO:0000256" key="1">
    <source>
        <dbReference type="ARBA" id="ARBA00022481"/>
    </source>
</evidence>
<sequence>MFHSNRRQRGFTLIELLVVIAIIAILAAILFPVFAQAREKARAASCLSNMKQIMTGIKMYVQDYDEQSFWNWYYPRPTGGFNTWMEVIDPYVKNTGIFMCPSAPKDRASYTTGCAAGGQVTSTYIYPGWIRYTYYNWFGTVMFAGFPTPNTANCINPWDVCTGTEFTASPAQTAYLMEGYLVAYMPYQDTKFGSACTTGFFLDTDATTKNGWRHNEGGNLAYADSHVKYIKSRTFFKDNTSRANYGGAQYPQSPHMRVGE</sequence>
<reference evidence="4 5" key="1">
    <citation type="submission" date="2020-08" db="EMBL/GenBank/DDBJ databases">
        <title>Genomic Encyclopedia of Type Strains, Phase IV (KMG-IV): sequencing the most valuable type-strain genomes for metagenomic binning, comparative biology and taxonomic classification.</title>
        <authorList>
            <person name="Goeker M."/>
        </authorList>
    </citation>
    <scope>NUCLEOTIDE SEQUENCE [LARGE SCALE GENOMIC DNA]</scope>
    <source>
        <strain evidence="4 5">DSM 23562</strain>
    </source>
</reference>
<evidence type="ECO:0000259" key="3">
    <source>
        <dbReference type="Pfam" id="PF07596"/>
    </source>
</evidence>
<keyword evidence="2" id="KW-1133">Transmembrane helix</keyword>
<evidence type="ECO:0000313" key="5">
    <source>
        <dbReference type="Proteomes" id="UP000520814"/>
    </source>
</evidence>
<dbReference type="InterPro" id="IPR000983">
    <property type="entry name" value="Bac_GSPG_pilin"/>
</dbReference>
<dbReference type="GO" id="GO:0015628">
    <property type="term" value="P:protein secretion by the type II secretion system"/>
    <property type="evidence" value="ECO:0007669"/>
    <property type="project" value="InterPro"/>
</dbReference>
<keyword evidence="1" id="KW-0488">Methylation</keyword>
<protein>
    <submittedName>
        <fullName evidence="4">Prepilin-type N-terminal cleavage/methylation domain-containing protein/prepilin-type processing-associated H-X9-DG protein</fullName>
    </submittedName>
</protein>
<dbReference type="PANTHER" id="PTHR30093">
    <property type="entry name" value="GENERAL SECRETION PATHWAY PROTEIN G"/>
    <property type="match status" value="1"/>
</dbReference>
<dbReference type="Gene3D" id="3.30.700.10">
    <property type="entry name" value="Glycoprotein, Type 4 Pilin"/>
    <property type="match status" value="1"/>
</dbReference>
<keyword evidence="2" id="KW-0812">Transmembrane</keyword>
<comment type="caution">
    <text evidence="4">The sequence shown here is derived from an EMBL/GenBank/DDBJ whole genome shotgun (WGS) entry which is preliminary data.</text>
</comment>
<evidence type="ECO:0000256" key="2">
    <source>
        <dbReference type="SAM" id="Phobius"/>
    </source>
</evidence>
<dbReference type="GO" id="GO:0015627">
    <property type="term" value="C:type II protein secretion system complex"/>
    <property type="evidence" value="ECO:0007669"/>
    <property type="project" value="InterPro"/>
</dbReference>
<dbReference type="InterPro" id="IPR045584">
    <property type="entry name" value="Pilin-like"/>
</dbReference>
<organism evidence="4 5">
    <name type="scientific">Armatimonas rosea</name>
    <dbReference type="NCBI Taxonomy" id="685828"/>
    <lineage>
        <taxon>Bacteria</taxon>
        <taxon>Bacillati</taxon>
        <taxon>Armatimonadota</taxon>
        <taxon>Armatimonadia</taxon>
        <taxon>Armatimonadales</taxon>
        <taxon>Armatimonadaceae</taxon>
        <taxon>Armatimonas</taxon>
    </lineage>
</organism>
<dbReference type="AlphaFoldDB" id="A0A7W9SM30"/>
<dbReference type="PROSITE" id="PS00409">
    <property type="entry name" value="PROKAR_NTER_METHYL"/>
    <property type="match status" value="1"/>
</dbReference>